<dbReference type="Pfam" id="PF00480">
    <property type="entry name" value="ROK"/>
    <property type="match status" value="1"/>
</dbReference>
<dbReference type="Gene3D" id="3.30.420.40">
    <property type="match status" value="2"/>
</dbReference>
<protein>
    <submittedName>
        <fullName evidence="2">ROK family transcriptional regulator</fullName>
    </submittedName>
</protein>
<dbReference type="SUPFAM" id="SSF46785">
    <property type="entry name" value="Winged helix' DNA-binding domain"/>
    <property type="match status" value="1"/>
</dbReference>
<dbReference type="Proteomes" id="UP000671862">
    <property type="component" value="Chromosome"/>
</dbReference>
<evidence type="ECO:0000313" key="3">
    <source>
        <dbReference type="Proteomes" id="UP000671862"/>
    </source>
</evidence>
<gene>
    <name evidence="2" type="ORF">JYK00_01320</name>
</gene>
<proteinExistence type="inferred from homology"/>
<dbReference type="InterPro" id="IPR036388">
    <property type="entry name" value="WH-like_DNA-bd_sf"/>
</dbReference>
<comment type="similarity">
    <text evidence="1">Belongs to the ROK (NagC/XylR) family.</text>
</comment>
<dbReference type="RefSeq" id="WP_207566930.1">
    <property type="nucleotide sequence ID" value="NZ_CP071446.1"/>
</dbReference>
<keyword evidence="3" id="KW-1185">Reference proteome</keyword>
<name>A0ABX7S8S2_9BACT</name>
<evidence type="ECO:0000256" key="1">
    <source>
        <dbReference type="ARBA" id="ARBA00006479"/>
    </source>
</evidence>
<dbReference type="InterPro" id="IPR000600">
    <property type="entry name" value="ROK"/>
</dbReference>
<reference evidence="2 3" key="1">
    <citation type="submission" date="2021-03" db="EMBL/GenBank/DDBJ databases">
        <title>Thermosipho ferrireducens sp.nov., an anaerobic thermophilic iron-reducing bacterium isolated from a deep-sea hydrothermal sulfide deposits.</title>
        <authorList>
            <person name="Zeng X."/>
            <person name="Chen Y."/>
            <person name="Shao Z."/>
        </authorList>
    </citation>
    <scope>NUCLEOTIDE SEQUENCE [LARGE SCALE GENOMIC DNA]</scope>
    <source>
        <strain evidence="2 3">JL129W03</strain>
    </source>
</reference>
<organism evidence="2 3">
    <name type="scientific">Thermosipho ferrireducens</name>
    <dbReference type="NCBI Taxonomy" id="2571116"/>
    <lineage>
        <taxon>Bacteria</taxon>
        <taxon>Thermotogati</taxon>
        <taxon>Thermotogota</taxon>
        <taxon>Thermotogae</taxon>
        <taxon>Thermotogales</taxon>
        <taxon>Fervidobacteriaceae</taxon>
        <taxon>Thermosipho</taxon>
    </lineage>
</organism>
<dbReference type="InterPro" id="IPR049874">
    <property type="entry name" value="ROK_cs"/>
</dbReference>
<dbReference type="PANTHER" id="PTHR18964:SF110">
    <property type="entry name" value="TRANSCRIPTIONAL REGULATOR, XYLR-RELATED"/>
    <property type="match status" value="1"/>
</dbReference>
<dbReference type="Pfam" id="PF13412">
    <property type="entry name" value="HTH_24"/>
    <property type="match status" value="1"/>
</dbReference>
<dbReference type="PROSITE" id="PS01125">
    <property type="entry name" value="ROK"/>
    <property type="match status" value="1"/>
</dbReference>
<dbReference type="InterPro" id="IPR043129">
    <property type="entry name" value="ATPase_NBD"/>
</dbReference>
<dbReference type="InterPro" id="IPR036390">
    <property type="entry name" value="WH_DNA-bd_sf"/>
</dbReference>
<sequence length="376" mass="42390">MKRLHHGSLRENNRLLVLKTIFEAGEVSRTEISQITNLSPTTVSRMVKELMERGFVVESKKEASSLGRSRILLAPNSKAYKVLLFDVGVTFTTYAIGKFDKSIKILSRFKTPDTPDLFFKKVHKILETLPEIDAISMSFPGMVNMNTFEISYVPYLDWRKVSIKKFLRTDTPILMDNEANLAVFGEIHANSDMKTTLSAVYVVIREGVGTGLYLNGKVYRGPSFTAGEAGHTTIEFSESEKCRCGNRGCWENYASIYWPVRKFGPDKLAGDTILEKFHTLIEKPEAKKLINDYIKNISVGIANIVNILNPEVVILGGEALNFDDETIKRITKEVKQRALFEATESLKIVRSTFKGNPYLYGALLLAIEKNLFHITT</sequence>
<accession>A0ABX7S8S2</accession>
<dbReference type="Gene3D" id="1.10.10.10">
    <property type="entry name" value="Winged helix-like DNA-binding domain superfamily/Winged helix DNA-binding domain"/>
    <property type="match status" value="1"/>
</dbReference>
<dbReference type="SUPFAM" id="SSF53067">
    <property type="entry name" value="Actin-like ATPase domain"/>
    <property type="match status" value="1"/>
</dbReference>
<evidence type="ECO:0000313" key="2">
    <source>
        <dbReference type="EMBL" id="QTA38210.1"/>
    </source>
</evidence>
<dbReference type="PANTHER" id="PTHR18964">
    <property type="entry name" value="ROK (REPRESSOR, ORF, KINASE) FAMILY"/>
    <property type="match status" value="1"/>
</dbReference>
<dbReference type="EMBL" id="CP071446">
    <property type="protein sequence ID" value="QTA38210.1"/>
    <property type="molecule type" value="Genomic_DNA"/>
</dbReference>